<dbReference type="Pfam" id="PF01128">
    <property type="entry name" value="IspD"/>
    <property type="match status" value="1"/>
</dbReference>
<dbReference type="EMBL" id="NRGR01000004">
    <property type="protein sequence ID" value="PCC40947.1"/>
    <property type="molecule type" value="Genomic_DNA"/>
</dbReference>
<keyword evidence="4" id="KW-1185">Reference proteome</keyword>
<protein>
    <submittedName>
        <fullName evidence="3">2-C-methyl-D-erythritol 4-phosphate cytidylyltransferase</fullName>
    </submittedName>
</protein>
<gene>
    <name evidence="3" type="ORF">CIK66_01575</name>
</gene>
<dbReference type="CDD" id="cd02516">
    <property type="entry name" value="CDP-ME_synthetase"/>
    <property type="match status" value="1"/>
</dbReference>
<evidence type="ECO:0000256" key="2">
    <source>
        <dbReference type="ARBA" id="ARBA00022695"/>
    </source>
</evidence>
<keyword evidence="1 3" id="KW-0808">Transferase</keyword>
<dbReference type="AlphaFoldDB" id="A0A2A3YNR6"/>
<organism evidence="3 4">
    <name type="scientific">Brachybacterium alimentarium</name>
    <dbReference type="NCBI Taxonomy" id="47845"/>
    <lineage>
        <taxon>Bacteria</taxon>
        <taxon>Bacillati</taxon>
        <taxon>Actinomycetota</taxon>
        <taxon>Actinomycetes</taxon>
        <taxon>Micrococcales</taxon>
        <taxon>Dermabacteraceae</taxon>
        <taxon>Brachybacterium</taxon>
    </lineage>
</organism>
<dbReference type="InterPro" id="IPR029044">
    <property type="entry name" value="Nucleotide-diphossugar_trans"/>
</dbReference>
<accession>A0A2A3YNR6</accession>
<evidence type="ECO:0000313" key="3">
    <source>
        <dbReference type="EMBL" id="PCC40947.1"/>
    </source>
</evidence>
<dbReference type="RefSeq" id="WP_096165325.1">
    <property type="nucleotide sequence ID" value="NZ_BAAAIQ010000067.1"/>
</dbReference>
<dbReference type="Proteomes" id="UP000218598">
    <property type="component" value="Unassembled WGS sequence"/>
</dbReference>
<dbReference type="GeneID" id="95327641"/>
<comment type="caution">
    <text evidence="3">The sequence shown here is derived from an EMBL/GenBank/DDBJ whole genome shotgun (WGS) entry which is preliminary data.</text>
</comment>
<dbReference type="GO" id="GO:0050518">
    <property type="term" value="F:2-C-methyl-D-erythritol 4-phosphate cytidylyltransferase activity"/>
    <property type="evidence" value="ECO:0007669"/>
    <property type="project" value="TreeGrafter"/>
</dbReference>
<evidence type="ECO:0000313" key="4">
    <source>
        <dbReference type="Proteomes" id="UP000218598"/>
    </source>
</evidence>
<dbReference type="PANTHER" id="PTHR32125">
    <property type="entry name" value="2-C-METHYL-D-ERYTHRITOL 4-PHOSPHATE CYTIDYLYLTRANSFERASE, CHLOROPLASTIC"/>
    <property type="match status" value="1"/>
</dbReference>
<keyword evidence="2 3" id="KW-0548">Nucleotidyltransferase</keyword>
<dbReference type="InterPro" id="IPR050088">
    <property type="entry name" value="IspD/TarI_cytidylyltransf_bact"/>
</dbReference>
<dbReference type="PANTHER" id="PTHR32125:SF4">
    <property type="entry name" value="2-C-METHYL-D-ERYTHRITOL 4-PHOSPHATE CYTIDYLYLTRANSFERASE, CHLOROPLASTIC"/>
    <property type="match status" value="1"/>
</dbReference>
<dbReference type="Gene3D" id="3.90.550.10">
    <property type="entry name" value="Spore Coat Polysaccharide Biosynthesis Protein SpsA, Chain A"/>
    <property type="match status" value="1"/>
</dbReference>
<dbReference type="SUPFAM" id="SSF53448">
    <property type="entry name" value="Nucleotide-diphospho-sugar transferases"/>
    <property type="match status" value="1"/>
</dbReference>
<sequence length="228" mass="25294">MYSLILLNGGIGSRTGASQPKQLLKLRGIPILVYALVSADRVEKISQIVVNYPPEWREQIEEVLQAYAISTPVTLVEAGHSRHASVAAMLPHCTNDDVIIHESARPLVRESDFRGLIESKHKNVSLMSEISFTVAPVDPETSEVTGSLDRARLRNVQLPQKFSKADLEASHERAVREDIEFTEDATLVADSGFPVHFIDGSDENFKVTTNTDLKMAGFLLRPEEDDNE</sequence>
<proteinExistence type="predicted"/>
<reference evidence="3 4" key="1">
    <citation type="journal article" date="2017" name="Elife">
        <title>Extensive horizontal gene transfer in cheese-associated bacteria.</title>
        <authorList>
            <person name="Bonham K.S."/>
            <person name="Wolfe B.E."/>
            <person name="Dutton R.J."/>
        </authorList>
    </citation>
    <scope>NUCLEOTIDE SEQUENCE [LARGE SCALE GENOMIC DNA]</scope>
    <source>
        <strain evidence="3 4">341_9</strain>
    </source>
</reference>
<dbReference type="InterPro" id="IPR034683">
    <property type="entry name" value="IspD/TarI"/>
</dbReference>
<dbReference type="OrthoDB" id="9802561at2"/>
<evidence type="ECO:0000256" key="1">
    <source>
        <dbReference type="ARBA" id="ARBA00022679"/>
    </source>
</evidence>
<name>A0A2A3YNR6_9MICO</name>